<gene>
    <name evidence="1" type="ORF">BRADI_1g14101v3</name>
</gene>
<evidence type="ECO:0000313" key="2">
    <source>
        <dbReference type="EnsemblPlants" id="KQK14060"/>
    </source>
</evidence>
<dbReference type="EnsemblPlants" id="KQK14060">
    <property type="protein sequence ID" value="KQK14060"/>
    <property type="gene ID" value="BRADI_1g14101v3"/>
</dbReference>
<evidence type="ECO:0000313" key="3">
    <source>
        <dbReference type="Proteomes" id="UP000008810"/>
    </source>
</evidence>
<accession>A0A0Q3JQ27</accession>
<dbReference type="Proteomes" id="UP000008810">
    <property type="component" value="Chromosome 1"/>
</dbReference>
<protein>
    <submittedName>
        <fullName evidence="1 2">Uncharacterized protein</fullName>
    </submittedName>
</protein>
<proteinExistence type="predicted"/>
<name>A0A0Q3JQ27_BRADI</name>
<dbReference type="Gramene" id="KQK14060">
    <property type="protein sequence ID" value="KQK14060"/>
    <property type="gene ID" value="BRADI_1g14101v3"/>
</dbReference>
<dbReference type="InParanoid" id="A0A0Q3JQ27"/>
<reference evidence="1" key="2">
    <citation type="submission" date="2017-06" db="EMBL/GenBank/DDBJ databases">
        <title>WGS assembly of Brachypodium distachyon.</title>
        <authorList>
            <consortium name="The International Brachypodium Initiative"/>
            <person name="Lucas S."/>
            <person name="Harmon-Smith M."/>
            <person name="Lail K."/>
            <person name="Tice H."/>
            <person name="Grimwood J."/>
            <person name="Bruce D."/>
            <person name="Barry K."/>
            <person name="Shu S."/>
            <person name="Lindquist E."/>
            <person name="Wang M."/>
            <person name="Pitluck S."/>
            <person name="Vogel J.P."/>
            <person name="Garvin D.F."/>
            <person name="Mockler T.C."/>
            <person name="Schmutz J."/>
            <person name="Rokhsar D."/>
            <person name="Bevan M.W."/>
        </authorList>
    </citation>
    <scope>NUCLEOTIDE SEQUENCE</scope>
    <source>
        <strain evidence="1">Bd21</strain>
    </source>
</reference>
<evidence type="ECO:0000313" key="1">
    <source>
        <dbReference type="EMBL" id="KQK14060.2"/>
    </source>
</evidence>
<dbReference type="EMBL" id="CM000880">
    <property type="protein sequence ID" value="KQK14060.2"/>
    <property type="molecule type" value="Genomic_DNA"/>
</dbReference>
<dbReference type="ExpressionAtlas" id="A0A0Q3JQ27">
    <property type="expression patterns" value="baseline"/>
</dbReference>
<reference evidence="1 2" key="1">
    <citation type="journal article" date="2010" name="Nature">
        <title>Genome sequencing and analysis of the model grass Brachypodium distachyon.</title>
        <authorList>
            <consortium name="International Brachypodium Initiative"/>
        </authorList>
    </citation>
    <scope>NUCLEOTIDE SEQUENCE [LARGE SCALE GENOMIC DNA]</scope>
    <source>
        <strain evidence="1 2">Bd21</strain>
    </source>
</reference>
<reference evidence="2" key="3">
    <citation type="submission" date="2018-08" db="UniProtKB">
        <authorList>
            <consortium name="EnsemblPlants"/>
        </authorList>
    </citation>
    <scope>IDENTIFICATION</scope>
    <source>
        <strain evidence="2">cv. Bd21</strain>
    </source>
</reference>
<dbReference type="AlphaFoldDB" id="A0A0Q3JQ27"/>
<sequence length="188" mass="20045">MPPRPNPEPTKALTPSPSLVSPIYSAPPPLPLSWSAAALPVSSGTDALLISPGPPAPITCRICRRHPHSRIRRCLPDLAGSVYAYPLELQLLQDHVALPLSSMTMSLRSGRRHRSISSPLHSSSSAPRHIDLPGRAALPNLARSAAEFWSLAPPMTPSPSLSALRSSWSSVAIPISGVIASPKNLREF</sequence>
<keyword evidence="3" id="KW-1185">Reference proteome</keyword>
<organism evidence="1">
    <name type="scientific">Brachypodium distachyon</name>
    <name type="common">Purple false brome</name>
    <name type="synonym">Trachynia distachya</name>
    <dbReference type="NCBI Taxonomy" id="15368"/>
    <lineage>
        <taxon>Eukaryota</taxon>
        <taxon>Viridiplantae</taxon>
        <taxon>Streptophyta</taxon>
        <taxon>Embryophyta</taxon>
        <taxon>Tracheophyta</taxon>
        <taxon>Spermatophyta</taxon>
        <taxon>Magnoliopsida</taxon>
        <taxon>Liliopsida</taxon>
        <taxon>Poales</taxon>
        <taxon>Poaceae</taxon>
        <taxon>BOP clade</taxon>
        <taxon>Pooideae</taxon>
        <taxon>Stipodae</taxon>
        <taxon>Brachypodieae</taxon>
        <taxon>Brachypodium</taxon>
    </lineage>
</organism>